<dbReference type="AlphaFoldDB" id="A0A6N6VIL7"/>
<dbReference type="Pfam" id="PF14247">
    <property type="entry name" value="DUF4344"/>
    <property type="match status" value="2"/>
</dbReference>
<dbReference type="InterPro" id="IPR025644">
    <property type="entry name" value="DUF4344"/>
</dbReference>
<accession>A0A6N6VIL7</accession>
<comment type="caution">
    <text evidence="1">The sequence shown here is derived from an EMBL/GenBank/DDBJ whole genome shotgun (WGS) entry which is preliminary data.</text>
</comment>
<gene>
    <name evidence="1" type="ORF">F2P47_09760</name>
</gene>
<evidence type="ECO:0000313" key="1">
    <source>
        <dbReference type="EMBL" id="KAB7740279.1"/>
    </source>
</evidence>
<reference evidence="1 2" key="1">
    <citation type="submission" date="2019-09" db="EMBL/GenBank/DDBJ databases">
        <title>Parvibaculum sedimenti sp. nov., isolated from sediment.</title>
        <authorList>
            <person name="Wang Y."/>
        </authorList>
    </citation>
    <scope>NUCLEOTIDE SEQUENCE [LARGE SCALE GENOMIC DNA]</scope>
    <source>
        <strain evidence="1 2">HXT-9</strain>
    </source>
</reference>
<sequence>MVRRMAGARSRDEARSYWDDHPLSIQRFYNINCLVFGANEEMLGLLLDSPSELLPVERGWFCDREFARARAATFWLYDHYRKRPAHPDKGRGIDLPMITVKYDPPESDEARAAYALLKADGLVDQMAARLNELLAWPHPVSINFVNCGASTEAYYNERVKGIYICAGLIAQFGRMADYQIDQGSDRLCRNPAIRRLMGDRLGCQAPGAKGKH</sequence>
<protein>
    <submittedName>
        <fullName evidence="1">Uncharacterized protein</fullName>
    </submittedName>
</protein>
<name>A0A6N6VIL7_9HYPH</name>
<dbReference type="EMBL" id="WESC01000007">
    <property type="protein sequence ID" value="KAB7740279.1"/>
    <property type="molecule type" value="Genomic_DNA"/>
</dbReference>
<organism evidence="1 2">
    <name type="scientific">Parvibaculum sedimenti</name>
    <dbReference type="NCBI Taxonomy" id="2608632"/>
    <lineage>
        <taxon>Bacteria</taxon>
        <taxon>Pseudomonadati</taxon>
        <taxon>Pseudomonadota</taxon>
        <taxon>Alphaproteobacteria</taxon>
        <taxon>Hyphomicrobiales</taxon>
        <taxon>Parvibaculaceae</taxon>
        <taxon>Parvibaculum</taxon>
    </lineage>
</organism>
<keyword evidence="2" id="KW-1185">Reference proteome</keyword>
<proteinExistence type="predicted"/>
<dbReference type="Proteomes" id="UP000468901">
    <property type="component" value="Unassembled WGS sequence"/>
</dbReference>
<evidence type="ECO:0000313" key="2">
    <source>
        <dbReference type="Proteomes" id="UP000468901"/>
    </source>
</evidence>